<dbReference type="PANTHER" id="PTHR10412:SF10">
    <property type="entry name" value="GLYCOSYL HYDROLASE FAMILY 63 C-TERMINAL DOMAIN-CONTAINING PROTEIN"/>
    <property type="match status" value="1"/>
</dbReference>
<gene>
    <name evidence="2" type="ordered locus">Slin_2521</name>
</gene>
<reference evidence="2 3" key="1">
    <citation type="journal article" date="2010" name="Stand. Genomic Sci.">
        <title>Complete genome sequence of Spirosoma linguale type strain (1).</title>
        <authorList>
            <person name="Lail K."/>
            <person name="Sikorski J."/>
            <person name="Saunders E."/>
            <person name="Lapidus A."/>
            <person name="Glavina Del Rio T."/>
            <person name="Copeland A."/>
            <person name="Tice H."/>
            <person name="Cheng J.-F."/>
            <person name="Lucas S."/>
            <person name="Nolan M."/>
            <person name="Bruce D."/>
            <person name="Goodwin L."/>
            <person name="Pitluck S."/>
            <person name="Ivanova N."/>
            <person name="Mavromatis K."/>
            <person name="Ovchinnikova G."/>
            <person name="Pati A."/>
            <person name="Chen A."/>
            <person name="Palaniappan K."/>
            <person name="Land M."/>
            <person name="Hauser L."/>
            <person name="Chang Y.-J."/>
            <person name="Jeffries C.D."/>
            <person name="Chain P."/>
            <person name="Brettin T."/>
            <person name="Detter J.C."/>
            <person name="Schuetze A."/>
            <person name="Rohde M."/>
            <person name="Tindall B.J."/>
            <person name="Goeker M."/>
            <person name="Bristow J."/>
            <person name="Eisen J.A."/>
            <person name="Markowitz V."/>
            <person name="Hugenholtz P."/>
            <person name="Kyrpides N.C."/>
            <person name="Klenk H.-P."/>
            <person name="Chen F."/>
        </authorList>
    </citation>
    <scope>NUCLEOTIDE SEQUENCE [LARGE SCALE GENOMIC DNA]</scope>
    <source>
        <strain evidence="3">ATCC 33905 / DSM 74 / LMG 10896 / Claus 1</strain>
    </source>
</reference>
<dbReference type="Gene3D" id="1.50.10.10">
    <property type="match status" value="1"/>
</dbReference>
<dbReference type="AlphaFoldDB" id="D2QGN1"/>
<dbReference type="STRING" id="504472.Slin_2521"/>
<dbReference type="PANTHER" id="PTHR10412">
    <property type="entry name" value="MANNOSYL-OLIGOSACCHARIDE GLUCOSIDASE"/>
    <property type="match status" value="1"/>
</dbReference>
<dbReference type="InterPro" id="IPR012341">
    <property type="entry name" value="6hp_glycosidase-like_sf"/>
</dbReference>
<dbReference type="KEGG" id="sli:Slin_2521"/>
<dbReference type="eggNOG" id="COG3408">
    <property type="taxonomic scope" value="Bacteria"/>
</dbReference>
<organism evidence="2 3">
    <name type="scientific">Spirosoma linguale (strain ATCC 33905 / DSM 74 / LMG 10896 / Claus 1)</name>
    <dbReference type="NCBI Taxonomy" id="504472"/>
    <lineage>
        <taxon>Bacteria</taxon>
        <taxon>Pseudomonadati</taxon>
        <taxon>Bacteroidota</taxon>
        <taxon>Cytophagia</taxon>
        <taxon>Cytophagales</taxon>
        <taxon>Cytophagaceae</taxon>
        <taxon>Spirosoma</taxon>
    </lineage>
</organism>
<feature type="domain" description="Mannosylglycerate hydrolase MGH1-like glycoside hydrolase" evidence="1">
    <location>
        <begin position="432"/>
        <end position="538"/>
    </location>
</feature>
<evidence type="ECO:0000313" key="3">
    <source>
        <dbReference type="Proteomes" id="UP000002028"/>
    </source>
</evidence>
<dbReference type="HOGENOM" id="CLU_005386_0_1_10"/>
<dbReference type="Pfam" id="PF22422">
    <property type="entry name" value="MGH1-like_GH"/>
    <property type="match status" value="1"/>
</dbReference>
<dbReference type="Proteomes" id="UP000002028">
    <property type="component" value="Chromosome"/>
</dbReference>
<proteinExistence type="predicted"/>
<name>D2QGN1_SPILD</name>
<dbReference type="InterPro" id="IPR004888">
    <property type="entry name" value="Glycoside_hydrolase_63"/>
</dbReference>
<dbReference type="InterPro" id="IPR054491">
    <property type="entry name" value="MGH1-like_GH"/>
</dbReference>
<evidence type="ECO:0000313" key="2">
    <source>
        <dbReference type="EMBL" id="ADB38539.1"/>
    </source>
</evidence>
<dbReference type="GO" id="GO:0009311">
    <property type="term" value="P:oligosaccharide metabolic process"/>
    <property type="evidence" value="ECO:0007669"/>
    <property type="project" value="InterPro"/>
</dbReference>
<accession>D2QGN1</accession>
<dbReference type="SUPFAM" id="SSF48208">
    <property type="entry name" value="Six-hairpin glycosidases"/>
    <property type="match status" value="1"/>
</dbReference>
<dbReference type="InterPro" id="IPR008928">
    <property type="entry name" value="6-hairpin_glycosidase_sf"/>
</dbReference>
<evidence type="ECO:0000259" key="1">
    <source>
        <dbReference type="Pfam" id="PF22422"/>
    </source>
</evidence>
<dbReference type="RefSeq" id="WP_012927074.1">
    <property type="nucleotide sequence ID" value="NC_013730.1"/>
</dbReference>
<sequence length="885" mass="101679">MTPSKMTDKQTTAEHTRLNEHYAGQKDWLHWGPYLSERQWGTVREDYSPHGNAWDYFTHDHARSRAYRWGEDGLAGISDEKQRLCFAVALWNGKDPILKERLFGLTGSEGNHGEDVKELYYYLDNTPTHSYMKHLYKYPQAAFPYADLVNTNRNRGRDQPEYELLDTGIFDDNRYFDVVTEYAKSNDRDILIRITAHNRGPEAAELHLLPTLWFRNGWSFGQMDKKPRIRCSVDGIGCRSIITESPNQGDYTLYFEPTRQVLFTENETNAERLYGLPGAHPYTKDAFHRTLVEGDHGLLANRVEGSKVAPVYHLTIPTGESATVKLRLVRGTNPDPFGQAFDQLVDQRIAEADAFYAAFQPGALDDETRRIQRQAFAGMLWSKQFYYLDMPQWLDGDPGNPAPPASRKTGRNHQWRTLNNEDIISMPDKWEYPWYAAWDLAFHCVPLAMVDAQFAKNQLILFLREWYMHPNGQLPAYEWAFGDVNPPVHAWSCLMVYKLDASRTGTGDVNFLKRVFQKLLLNFTWWVNRKDAKGNNVFEGGFLGLDNIGVFDRSNEIPGGGRLEQADGTSWMAMYCLNMLEMALEIAQTDNTYEDVATKFFEHFVYIAESLNRMGEDWAGSWDEREGFFYDILELPDGKYVPLKIRSLVGLSTLFAVLKIPKAIFQKLPDFTQRMKWFQQYQKKSQMHVVVEDIADNEDLLLSLIPPARLLRLLHAMLDEREFLAPGGIRSISKIHEHGYGVQIAGQQFGLRYEPGESSSGLFGGNSNWRGPIWLPMNYLLIKAMNTYHSYYGEQLRVEFPTGSDNWVLLGEAAQQLAQRIIGMFRPDESGHRPINNHDDRYATDPHFKDLVLFYEYFHGDNSRGVGASHQTGWTGVVAELISDV</sequence>
<keyword evidence="3" id="KW-1185">Reference proteome</keyword>
<dbReference type="GO" id="GO:0004573">
    <property type="term" value="F:Glc3Man9GlcNAc2 oligosaccharide glucosidase activity"/>
    <property type="evidence" value="ECO:0007669"/>
    <property type="project" value="InterPro"/>
</dbReference>
<protein>
    <recommendedName>
        <fullName evidence="1">Mannosylglycerate hydrolase MGH1-like glycoside hydrolase domain-containing protein</fullName>
    </recommendedName>
</protein>
<dbReference type="EMBL" id="CP001769">
    <property type="protein sequence ID" value="ADB38539.1"/>
    <property type="molecule type" value="Genomic_DNA"/>
</dbReference>